<reference evidence="4" key="1">
    <citation type="submission" date="2023-03" db="UniProtKB">
        <authorList>
            <consortium name="EnsemblPlants"/>
        </authorList>
    </citation>
    <scope>IDENTIFICATION</scope>
</reference>
<protein>
    <submittedName>
        <fullName evidence="6">Cysteine proteinase inhibitor A-like</fullName>
    </submittedName>
</protein>
<organism evidence="5 6">
    <name type="scientific">Cucumis melo</name>
    <name type="common">Muskmelon</name>
    <dbReference type="NCBI Taxonomy" id="3656"/>
    <lineage>
        <taxon>Eukaryota</taxon>
        <taxon>Viridiplantae</taxon>
        <taxon>Streptophyta</taxon>
        <taxon>Embryophyta</taxon>
        <taxon>Tracheophyta</taxon>
        <taxon>Spermatophyta</taxon>
        <taxon>Magnoliopsida</taxon>
        <taxon>eudicotyledons</taxon>
        <taxon>Gunneridae</taxon>
        <taxon>Pentapetalae</taxon>
        <taxon>rosids</taxon>
        <taxon>fabids</taxon>
        <taxon>Cucurbitales</taxon>
        <taxon>Cucurbitaceae</taxon>
        <taxon>Benincaseae</taxon>
        <taxon>Cucumis</taxon>
    </lineage>
</organism>
<keyword evidence="2" id="KW-0789">Thiol protease inhibitor</keyword>
<evidence type="ECO:0000259" key="3">
    <source>
        <dbReference type="Pfam" id="PF16845"/>
    </source>
</evidence>
<name>A0A1S3B5B9_CUCME</name>
<dbReference type="InterPro" id="IPR000010">
    <property type="entry name" value="Cystatin_dom"/>
</dbReference>
<dbReference type="EnsemblPlants" id="MELO3C008894.2.1">
    <property type="protein sequence ID" value="MELO3C008894.2.1"/>
    <property type="gene ID" value="MELO3C008894.2"/>
</dbReference>
<dbReference type="KEGG" id="cmo:103486185"/>
<reference evidence="6" key="2">
    <citation type="submission" date="2025-04" db="UniProtKB">
        <authorList>
            <consortium name="RefSeq"/>
        </authorList>
    </citation>
    <scope>IDENTIFICATION</scope>
</reference>
<dbReference type="SMR" id="A0A1S3B5B9"/>
<dbReference type="Pfam" id="PF16845">
    <property type="entry name" value="SQAPI"/>
    <property type="match status" value="1"/>
</dbReference>
<evidence type="ECO:0000256" key="1">
    <source>
        <dbReference type="ARBA" id="ARBA00022690"/>
    </source>
</evidence>
<dbReference type="GeneID" id="103486185"/>
<dbReference type="GO" id="GO:0004869">
    <property type="term" value="F:cysteine-type endopeptidase inhibitor activity"/>
    <property type="evidence" value="ECO:0007669"/>
    <property type="project" value="UniProtKB-KW"/>
</dbReference>
<evidence type="ECO:0000313" key="5">
    <source>
        <dbReference type="Proteomes" id="UP001652600"/>
    </source>
</evidence>
<gene>
    <name evidence="6" type="primary">LOC103486185</name>
    <name evidence="4" type="synonym">103486185</name>
</gene>
<accession>A0A1S3B5B9</accession>
<keyword evidence="5" id="KW-1185">Reference proteome</keyword>
<dbReference type="Gene3D" id="3.10.450.10">
    <property type="match status" value="1"/>
</dbReference>
<keyword evidence="1" id="KW-0646">Protease inhibitor</keyword>
<dbReference type="Proteomes" id="UP001652600">
    <property type="component" value="Chromosome 8"/>
</dbReference>
<sequence length="112" mass="12626">MSIMSAFKPIEDINDNLEVQDLGNLTVDDHNKKTGENLKFVRVVNGLAASFSDPISPLGGVLYELVLEAITTSKINWTYKARVSKSKAITPPFHMLYSFQSFKPVLEYEHQH</sequence>
<dbReference type="InterPro" id="IPR046350">
    <property type="entry name" value="Cystatin_sf"/>
</dbReference>
<dbReference type="RefSeq" id="XP_008442277.1">
    <property type="nucleotide sequence ID" value="XM_008444055.1"/>
</dbReference>
<feature type="domain" description="Cystatin" evidence="3">
    <location>
        <begin position="10"/>
        <end position="101"/>
    </location>
</feature>
<dbReference type="InParanoid" id="A0A1S3B5B9"/>
<evidence type="ECO:0000256" key="2">
    <source>
        <dbReference type="ARBA" id="ARBA00022704"/>
    </source>
</evidence>
<evidence type="ECO:0000313" key="4">
    <source>
        <dbReference type="EnsemblPlants" id="MELO3C008894.2.1"/>
    </source>
</evidence>
<dbReference type="OrthoDB" id="2016588at2759"/>
<dbReference type="AlphaFoldDB" id="A0A1S3B5B9"/>
<evidence type="ECO:0000313" key="6">
    <source>
        <dbReference type="RefSeq" id="XP_008442277.1"/>
    </source>
</evidence>
<dbReference type="Gramene" id="MELO3C008894.2.1">
    <property type="protein sequence ID" value="MELO3C008894.2.1"/>
    <property type="gene ID" value="MELO3C008894.2"/>
</dbReference>
<proteinExistence type="predicted"/>
<dbReference type="SUPFAM" id="SSF54403">
    <property type="entry name" value="Cystatin/monellin"/>
    <property type="match status" value="1"/>
</dbReference>